<feature type="region of interest" description="Disordered" evidence="3">
    <location>
        <begin position="287"/>
        <end position="323"/>
    </location>
</feature>
<dbReference type="GO" id="GO:0004553">
    <property type="term" value="F:hydrolase activity, hydrolyzing O-glycosyl compounds"/>
    <property type="evidence" value="ECO:0007669"/>
    <property type="project" value="InterPro"/>
</dbReference>
<dbReference type="AlphaFoldDB" id="A0A1L8TS34"/>
<keyword evidence="8" id="KW-1185">Reference proteome</keyword>
<feature type="signal peptide" evidence="4">
    <location>
        <begin position="1"/>
        <end position="26"/>
    </location>
</feature>
<feature type="domain" description="3D" evidence="5">
    <location>
        <begin position="353"/>
        <end position="412"/>
    </location>
</feature>
<dbReference type="EMBL" id="JXKQ01000001">
    <property type="protein sequence ID" value="OJG47097.1"/>
    <property type="molecule type" value="Genomic_DNA"/>
</dbReference>
<dbReference type="InterPro" id="IPR010611">
    <property type="entry name" value="3D_dom"/>
</dbReference>
<dbReference type="InterPro" id="IPR036908">
    <property type="entry name" value="RlpA-like_sf"/>
</dbReference>
<keyword evidence="2" id="KW-0175">Coiled coil</keyword>
<evidence type="ECO:0000259" key="6">
    <source>
        <dbReference type="Pfam" id="PF24568"/>
    </source>
</evidence>
<dbReference type="RefSeq" id="WP_071856748.1">
    <property type="nucleotide sequence ID" value="NZ_JBHSHK010000005.1"/>
</dbReference>
<dbReference type="CDD" id="cd22786">
    <property type="entry name" value="DPBB_YuiC-like"/>
    <property type="match status" value="1"/>
</dbReference>
<name>A0A1L8TS34_9ENTE</name>
<evidence type="ECO:0000313" key="7">
    <source>
        <dbReference type="EMBL" id="OJG47097.1"/>
    </source>
</evidence>
<dbReference type="Proteomes" id="UP000182077">
    <property type="component" value="Unassembled WGS sequence"/>
</dbReference>
<evidence type="ECO:0000256" key="4">
    <source>
        <dbReference type="SAM" id="SignalP"/>
    </source>
</evidence>
<reference evidence="7 8" key="1">
    <citation type="submission" date="2014-12" db="EMBL/GenBank/DDBJ databases">
        <title>Draft genome sequences of 29 type strains of Enterococci.</title>
        <authorList>
            <person name="Zhong Z."/>
            <person name="Sun Z."/>
            <person name="Liu W."/>
            <person name="Zhang W."/>
            <person name="Zhang H."/>
        </authorList>
    </citation>
    <scope>NUCLEOTIDE SEQUENCE [LARGE SCALE GENOMIC DNA]</scope>
    <source>
        <strain evidence="7 8">DSM 17122</strain>
    </source>
</reference>
<dbReference type="OrthoDB" id="9798935at2"/>
<dbReference type="Pfam" id="PF06725">
    <property type="entry name" value="3D"/>
    <property type="match status" value="1"/>
</dbReference>
<dbReference type="STRING" id="249189.RV04_GL000344"/>
<comment type="caution">
    <text evidence="7">The sequence shown here is derived from an EMBL/GenBank/DDBJ whole genome shotgun (WGS) entry which is preliminary data.</text>
</comment>
<evidence type="ECO:0000256" key="1">
    <source>
        <dbReference type="ARBA" id="ARBA00022729"/>
    </source>
</evidence>
<dbReference type="InterPro" id="IPR051933">
    <property type="entry name" value="Resuscitation_pf_RpfB"/>
</dbReference>
<feature type="domain" description="Peptidoglycan hydrolase PcsB coiled-coil" evidence="6">
    <location>
        <begin position="85"/>
        <end position="157"/>
    </location>
</feature>
<feature type="chain" id="PRO_5009880655" evidence="4">
    <location>
        <begin position="27"/>
        <end position="413"/>
    </location>
</feature>
<proteinExistence type="predicted"/>
<accession>A0A1L8TS34</accession>
<feature type="compositionally biased region" description="Low complexity" evidence="3">
    <location>
        <begin position="287"/>
        <end position="319"/>
    </location>
</feature>
<evidence type="ECO:0000259" key="5">
    <source>
        <dbReference type="Pfam" id="PF06725"/>
    </source>
</evidence>
<dbReference type="GO" id="GO:0009254">
    <property type="term" value="P:peptidoglycan turnover"/>
    <property type="evidence" value="ECO:0007669"/>
    <property type="project" value="InterPro"/>
</dbReference>
<feature type="coiled-coil region" evidence="2">
    <location>
        <begin position="149"/>
        <end position="280"/>
    </location>
</feature>
<protein>
    <submittedName>
        <fullName evidence="7">Uncharacterized protein</fullName>
    </submittedName>
</protein>
<dbReference type="Gene3D" id="6.10.250.3150">
    <property type="match status" value="1"/>
</dbReference>
<dbReference type="PANTHER" id="PTHR39160:SF6">
    <property type="entry name" value="CELL WALL-BINDING PROTEIN YOCH"/>
    <property type="match status" value="1"/>
</dbReference>
<dbReference type="GO" id="GO:0019867">
    <property type="term" value="C:outer membrane"/>
    <property type="evidence" value="ECO:0007669"/>
    <property type="project" value="InterPro"/>
</dbReference>
<feature type="coiled-coil region" evidence="2">
    <location>
        <begin position="54"/>
        <end position="91"/>
    </location>
</feature>
<gene>
    <name evidence="7" type="ORF">RV04_GL000344</name>
</gene>
<organism evidence="7 8">
    <name type="scientific">Enterococcus hermanniensis</name>
    <dbReference type="NCBI Taxonomy" id="249189"/>
    <lineage>
        <taxon>Bacteria</taxon>
        <taxon>Bacillati</taxon>
        <taxon>Bacillota</taxon>
        <taxon>Bacilli</taxon>
        <taxon>Lactobacillales</taxon>
        <taxon>Enterococcaceae</taxon>
        <taxon>Enterococcus</taxon>
    </lineage>
</organism>
<dbReference type="Pfam" id="PF24568">
    <property type="entry name" value="CC_PcsB"/>
    <property type="match status" value="1"/>
</dbReference>
<evidence type="ECO:0000256" key="2">
    <source>
        <dbReference type="SAM" id="Coils"/>
    </source>
</evidence>
<evidence type="ECO:0000313" key="8">
    <source>
        <dbReference type="Proteomes" id="UP000182077"/>
    </source>
</evidence>
<dbReference type="InterPro" id="IPR057309">
    <property type="entry name" value="PcsB_CC"/>
</dbReference>
<evidence type="ECO:0000256" key="3">
    <source>
        <dbReference type="SAM" id="MobiDB-lite"/>
    </source>
</evidence>
<dbReference type="PANTHER" id="PTHR39160">
    <property type="entry name" value="CELL WALL-BINDING PROTEIN YOCH"/>
    <property type="match status" value="1"/>
</dbReference>
<dbReference type="SUPFAM" id="SSF50685">
    <property type="entry name" value="Barwin-like endoglucanases"/>
    <property type="match status" value="1"/>
</dbReference>
<keyword evidence="1 4" id="KW-0732">Signal</keyword>
<sequence>MKKQAFGVVATLLLGVNVLFPVFAQAESLSELDKQESAITRQSDKISGEIQLALNDVNEKYQEVNEIRAKISQNETKLAKTKTEITATEQKIERRKTAIAERMKTAQVNGMNERSITALLEAKDLGEFLNRAFAMSVIQNTEKTKVASLGEAKEQLTELKAAQEKTQNQLTADSKSLEAETVKLDAKMANLKQELADNKVSLEKISQDKEVEKARQAAEKAQAAKAAKEAKEKAAAEKAQAEKAAKIASDKAAAQAQVAKESAEKAAAQQAEKAAQAQAAATKAASSAASNATSTTTSSSQQATQTTTESTTPSTPTTSGRTLQMESTAYSCAESVNTYFTAMGIDLRQNPQVIAVDPSVIPLGSMVEVSGYGIAIAGDTGGAIKGNIIDCHFSTVAECIQWGRRSVTVTIIS</sequence>